<dbReference type="Proteomes" id="UP000799753">
    <property type="component" value="Unassembled WGS sequence"/>
</dbReference>
<dbReference type="EMBL" id="MU006782">
    <property type="protein sequence ID" value="KAF2642142.1"/>
    <property type="molecule type" value="Genomic_DNA"/>
</dbReference>
<gene>
    <name evidence="1" type="ORF">P280DRAFT_468587</name>
</gene>
<reference evidence="1" key="1">
    <citation type="journal article" date="2020" name="Stud. Mycol.">
        <title>101 Dothideomycetes genomes: a test case for predicting lifestyles and emergence of pathogens.</title>
        <authorList>
            <person name="Haridas S."/>
            <person name="Albert R."/>
            <person name="Binder M."/>
            <person name="Bloem J."/>
            <person name="Labutti K."/>
            <person name="Salamov A."/>
            <person name="Andreopoulos B."/>
            <person name="Baker S."/>
            <person name="Barry K."/>
            <person name="Bills G."/>
            <person name="Bluhm B."/>
            <person name="Cannon C."/>
            <person name="Castanera R."/>
            <person name="Culley D."/>
            <person name="Daum C."/>
            <person name="Ezra D."/>
            <person name="Gonzalez J."/>
            <person name="Henrissat B."/>
            <person name="Kuo A."/>
            <person name="Liang C."/>
            <person name="Lipzen A."/>
            <person name="Lutzoni F."/>
            <person name="Magnuson J."/>
            <person name="Mondo S."/>
            <person name="Nolan M."/>
            <person name="Ohm R."/>
            <person name="Pangilinan J."/>
            <person name="Park H.-J."/>
            <person name="Ramirez L."/>
            <person name="Alfaro M."/>
            <person name="Sun H."/>
            <person name="Tritt A."/>
            <person name="Yoshinaga Y."/>
            <person name="Zwiers L.-H."/>
            <person name="Turgeon B."/>
            <person name="Goodwin S."/>
            <person name="Spatafora J."/>
            <person name="Crous P."/>
            <person name="Grigoriev I."/>
        </authorList>
    </citation>
    <scope>NUCLEOTIDE SEQUENCE</scope>
    <source>
        <strain evidence="1">CBS 473.64</strain>
    </source>
</reference>
<proteinExistence type="predicted"/>
<evidence type="ECO:0000313" key="2">
    <source>
        <dbReference type="Proteomes" id="UP000799753"/>
    </source>
</evidence>
<evidence type="ECO:0000313" key="1">
    <source>
        <dbReference type="EMBL" id="KAF2642142.1"/>
    </source>
</evidence>
<sequence length="157" mass="16531">MKDAYPPIQHLAYVGMYRHPLRSAPAQFAAGLEVRAARRRVGRRALCVTQPCARLQKEASGVSPRAECGAEALASTLSLHVLVGQGHVPASPRGNGSEPALSPGIASLVRIHLPADTCADGGGGRSQKSSQDEDDCAAALSACLPVCPTTYYLRDRQ</sequence>
<keyword evidence="2" id="KW-1185">Reference proteome</keyword>
<accession>A0A6A6S4Q8</accession>
<name>A0A6A6S4Q8_9PLEO</name>
<protein>
    <submittedName>
        <fullName evidence="1">Uncharacterized protein</fullName>
    </submittedName>
</protein>
<organism evidence="1 2">
    <name type="scientific">Massarina eburnea CBS 473.64</name>
    <dbReference type="NCBI Taxonomy" id="1395130"/>
    <lineage>
        <taxon>Eukaryota</taxon>
        <taxon>Fungi</taxon>
        <taxon>Dikarya</taxon>
        <taxon>Ascomycota</taxon>
        <taxon>Pezizomycotina</taxon>
        <taxon>Dothideomycetes</taxon>
        <taxon>Pleosporomycetidae</taxon>
        <taxon>Pleosporales</taxon>
        <taxon>Massarineae</taxon>
        <taxon>Massarinaceae</taxon>
        <taxon>Massarina</taxon>
    </lineage>
</organism>
<dbReference type="AlphaFoldDB" id="A0A6A6S4Q8"/>